<dbReference type="BioCyc" id="SGLO343509:SGP1_RS14940-MONOMER"/>
<dbReference type="EMBL" id="LN854557">
    <property type="protein sequence ID" value="CRL45783.1"/>
    <property type="molecule type" value="Genomic_DNA"/>
</dbReference>
<name>A0A193QL10_SODGM</name>
<reference evidence="1 2" key="1">
    <citation type="submission" date="2015-05" db="EMBL/GenBank/DDBJ databases">
        <authorList>
            <person name="Goodhead I."/>
        </authorList>
    </citation>
    <scope>NUCLEOTIDE SEQUENCE [LARGE SCALE GENOMIC DNA]</scope>
    <source>
        <strain evidence="2">morsitans</strain>
    </source>
</reference>
<dbReference type="Proteomes" id="UP000245838">
    <property type="component" value="Chromosome sggmmb4_Chromosome"/>
</dbReference>
<evidence type="ECO:0000313" key="2">
    <source>
        <dbReference type="Proteomes" id="UP000245838"/>
    </source>
</evidence>
<evidence type="ECO:0000313" key="1">
    <source>
        <dbReference type="EMBL" id="CRL45783.1"/>
    </source>
</evidence>
<dbReference type="RefSeq" id="WP_041867057.1">
    <property type="nucleotide sequence ID" value="NC_007712.1"/>
</dbReference>
<proteinExistence type="predicted"/>
<protein>
    <submittedName>
        <fullName evidence="1">Uncharacterized protein</fullName>
    </submittedName>
</protein>
<dbReference type="OrthoDB" id="6434572at2"/>
<dbReference type="AlphaFoldDB" id="A0A193QL10"/>
<organism evidence="1 2">
    <name type="scientific">Sodalis glossinidius (strain morsitans)</name>
    <dbReference type="NCBI Taxonomy" id="343509"/>
    <lineage>
        <taxon>Bacteria</taxon>
        <taxon>Pseudomonadati</taxon>
        <taxon>Pseudomonadota</taxon>
        <taxon>Gammaproteobacteria</taxon>
        <taxon>Enterobacterales</taxon>
        <taxon>Bruguierivoracaceae</taxon>
        <taxon>Sodalis</taxon>
    </lineage>
</organism>
<accession>A0A193QL10</accession>
<gene>
    <name evidence="1" type="ORF">SGGMMB4_03829</name>
</gene>
<sequence>MRNAPIPLDTAAYRASVACSLYEVILDKANDEKSSPVLIDLISLACDINFEVSRSLEALMEGDDHD</sequence>